<dbReference type="EMBL" id="CADCWL010000001">
    <property type="protein sequence ID" value="CAA9542124.1"/>
    <property type="molecule type" value="Genomic_DNA"/>
</dbReference>
<feature type="region of interest" description="Disordered" evidence="1">
    <location>
        <begin position="117"/>
        <end position="216"/>
    </location>
</feature>
<sequence length="216" mass="20220">MQTSNGAVRAPEGRLATPDPGNNIAGVVEGASPVSGTATTEWISGRSRFGTLNRDGDRAQRGEGEDRRMASGDNLENAEQAVTAGAVSRRFLVRRTVALAVSAPLVLTLLQACGGEDEQEAGGGEGGAADEEATETTSGGGTTSTTSQAASPAASPSGAAASPVGAASPAAGAAASPAAGGAASPAAAGGAASPAAAGAAASPAASPAAVAATPAA</sequence>
<accession>A0A6J4U667</accession>
<proteinExistence type="predicted"/>
<protein>
    <submittedName>
        <fullName evidence="2">Uncharacterized protein</fullName>
    </submittedName>
</protein>
<gene>
    <name evidence="2" type="ORF">AVDCRST_MAG19-1623</name>
</gene>
<feature type="compositionally biased region" description="Low complexity" evidence="1">
    <location>
        <begin position="143"/>
        <end position="216"/>
    </location>
</feature>
<reference evidence="2" key="1">
    <citation type="submission" date="2020-02" db="EMBL/GenBank/DDBJ databases">
        <authorList>
            <person name="Meier V. D."/>
        </authorList>
    </citation>
    <scope>NUCLEOTIDE SEQUENCE</scope>
    <source>
        <strain evidence="2">AVDCRST_MAG19</strain>
    </source>
</reference>
<evidence type="ECO:0000313" key="2">
    <source>
        <dbReference type="EMBL" id="CAA9542124.1"/>
    </source>
</evidence>
<feature type="region of interest" description="Disordered" evidence="1">
    <location>
        <begin position="1"/>
        <end position="75"/>
    </location>
</feature>
<organism evidence="2">
    <name type="scientific">uncultured Thermomicrobiales bacterium</name>
    <dbReference type="NCBI Taxonomy" id="1645740"/>
    <lineage>
        <taxon>Bacteria</taxon>
        <taxon>Pseudomonadati</taxon>
        <taxon>Thermomicrobiota</taxon>
        <taxon>Thermomicrobia</taxon>
        <taxon>Thermomicrobiales</taxon>
        <taxon>environmental samples</taxon>
    </lineage>
</organism>
<evidence type="ECO:0000256" key="1">
    <source>
        <dbReference type="SAM" id="MobiDB-lite"/>
    </source>
</evidence>
<name>A0A6J4U667_9BACT</name>
<feature type="compositionally biased region" description="Basic and acidic residues" evidence="1">
    <location>
        <begin position="54"/>
        <end position="70"/>
    </location>
</feature>
<dbReference type="AlphaFoldDB" id="A0A6J4U667"/>